<evidence type="ECO:0000256" key="1">
    <source>
        <dbReference type="SAM" id="MobiDB-lite"/>
    </source>
</evidence>
<feature type="compositionally biased region" description="Polar residues" evidence="1">
    <location>
        <begin position="300"/>
        <end position="318"/>
    </location>
</feature>
<feature type="compositionally biased region" description="Polar residues" evidence="1">
    <location>
        <begin position="437"/>
        <end position="446"/>
    </location>
</feature>
<evidence type="ECO:0000313" key="3">
    <source>
        <dbReference type="EMBL" id="SBT56180.1"/>
    </source>
</evidence>
<evidence type="ECO:0000313" key="4">
    <source>
        <dbReference type="Proteomes" id="UP000078550"/>
    </source>
</evidence>
<feature type="region of interest" description="Disordered" evidence="1">
    <location>
        <begin position="300"/>
        <end position="411"/>
    </location>
</feature>
<feature type="region of interest" description="Disordered" evidence="1">
    <location>
        <begin position="426"/>
        <end position="446"/>
    </location>
</feature>
<dbReference type="AlphaFoldDB" id="A0A1A9ADE1"/>
<proteinExistence type="predicted"/>
<reference evidence="2" key="1">
    <citation type="submission" date="2016-05" db="EMBL/GenBank/DDBJ databases">
        <authorList>
            <person name="Lavstsen T."/>
            <person name="Jespersen J.S."/>
        </authorList>
    </citation>
    <scope>NUCLEOTIDE SEQUENCE [LARGE SCALE GENOMIC DNA]</scope>
</reference>
<keyword evidence="5" id="KW-1185">Reference proteome</keyword>
<name>A0A1A9ADE1_PLAOA</name>
<evidence type="ECO:0000313" key="2">
    <source>
        <dbReference type="EMBL" id="SBT54212.1"/>
    </source>
</evidence>
<sequence>MKMLILRFFDTLSKNEELKEYYVKIESLYNGNSICISGQKAEVTEYEATEAVEDDQCSESDISSRNDQAYNIFLSKFSYALGKLLNQYDYSSLLKHDHSKQCVYFKYWFYDKILKNIFSNEKLKDFYEEIKEGDKEDESEPEDVEEIRDEIELEEEFLEREEEEEEEEELIDGSLIDSEEDDTAECEKSQHGCKGENSDSKKILFSLDNSSICNIYKLNLDNIKNIKLLYDYLEGYKSKNKSSVEAEITKSTYCSFLNETIELYKEKRKCRIDYLDNAYCQEVEECRNNYSHTKISTLSCNTEKSSSDPPQHSKNGQELQEARPAPFPRGRGIGSDNSNELVSTVFHSGNHMKERQTLGDGENITESGHTNTQITSTDNMKESHSMDSEASTSCHHGSAGRSCESSLQQLSAMSTESRTKLNIGGQRNTEKHVETEVGSQEETGSTNTIVSSASSVLGVSALLFTLYKFTPLGSLIRNRRGGMNTWNINEEGHDQNLFSPDLENENWNNNNYSIGYYSLGNT</sequence>
<organism evidence="2 5">
    <name type="scientific">Plasmodium ovale wallikeri</name>
    <dbReference type="NCBI Taxonomy" id="864142"/>
    <lineage>
        <taxon>Eukaryota</taxon>
        <taxon>Sar</taxon>
        <taxon>Alveolata</taxon>
        <taxon>Apicomplexa</taxon>
        <taxon>Aconoidasida</taxon>
        <taxon>Haemosporida</taxon>
        <taxon>Plasmodiidae</taxon>
        <taxon>Plasmodium</taxon>
        <taxon>Plasmodium (Plasmodium)</taxon>
    </lineage>
</organism>
<accession>A0A1A9ADE1</accession>
<dbReference type="InterPro" id="IPR008780">
    <property type="entry name" value="Plasmodium_Vir"/>
</dbReference>
<dbReference type="Proteomes" id="UP000078550">
    <property type="component" value="Unassembled WGS sequence"/>
</dbReference>
<dbReference type="Proteomes" id="UP000078555">
    <property type="component" value="Unassembled WGS sequence"/>
</dbReference>
<reference evidence="4 5" key="2">
    <citation type="submission" date="2016-05" db="EMBL/GenBank/DDBJ databases">
        <authorList>
            <person name="Naeem Raeece"/>
        </authorList>
    </citation>
    <scope>NUCLEOTIDE SEQUENCE [LARGE SCALE GENOMIC DNA]</scope>
</reference>
<dbReference type="Pfam" id="PF05795">
    <property type="entry name" value="Plasmodium_Vir"/>
    <property type="match status" value="1"/>
</dbReference>
<dbReference type="EMBL" id="FLRE01001298">
    <property type="protein sequence ID" value="SBT56180.1"/>
    <property type="molecule type" value="Genomic_DNA"/>
</dbReference>
<feature type="compositionally biased region" description="Polar residues" evidence="1">
    <location>
        <begin position="335"/>
        <end position="347"/>
    </location>
</feature>
<gene>
    <name evidence="2" type="ORF">POVWA1_066070</name>
    <name evidence="3" type="ORF">POVWA2_071990</name>
</gene>
<feature type="compositionally biased region" description="Polar residues" evidence="1">
    <location>
        <begin position="364"/>
        <end position="378"/>
    </location>
</feature>
<feature type="region of interest" description="Disordered" evidence="1">
    <location>
        <begin position="157"/>
        <end position="176"/>
    </location>
</feature>
<evidence type="ECO:0000313" key="5">
    <source>
        <dbReference type="Proteomes" id="UP000078555"/>
    </source>
</evidence>
<dbReference type="EMBL" id="FLRD01000475">
    <property type="protein sequence ID" value="SBT54212.1"/>
    <property type="molecule type" value="Genomic_DNA"/>
</dbReference>
<protein>
    <submittedName>
        <fullName evidence="2">PIR Superfamily Protein</fullName>
    </submittedName>
</protein>